<dbReference type="PIRSF" id="PIRSF028451">
    <property type="entry name" value="UCP028451"/>
    <property type="match status" value="1"/>
</dbReference>
<reference evidence="1 2" key="1">
    <citation type="journal article" date="2014" name="Genome Announc.">
        <title>Draft Genome Sequences of Marine Flavobacterium Nonlabens Strains NR17, NR24, NR27, NR32, NR33, and Ara13.</title>
        <authorList>
            <person name="Nakanishi M."/>
            <person name="Meirelles P."/>
            <person name="Suzuki R."/>
            <person name="Takatani N."/>
            <person name="Mino S."/>
            <person name="Suda W."/>
            <person name="Oshima K."/>
            <person name="Hattori M."/>
            <person name="Ohkuma M."/>
            <person name="Hosokawa M."/>
            <person name="Miyashita K."/>
            <person name="Thompson F.L."/>
            <person name="Niwa A."/>
            <person name="Sawabe T."/>
            <person name="Sawabe T."/>
        </authorList>
    </citation>
    <scope>NUCLEOTIDE SEQUENCE [LARGE SCALE GENOMIC DNA]</scope>
    <source>
        <strain evidence="2">JCM19296</strain>
    </source>
</reference>
<proteinExistence type="predicted"/>
<evidence type="ECO:0000313" key="1">
    <source>
        <dbReference type="EMBL" id="GAK74445.1"/>
    </source>
</evidence>
<dbReference type="InterPro" id="IPR012808">
    <property type="entry name" value="CHP02453"/>
</dbReference>
<organism evidence="1 2">
    <name type="scientific">Nonlabens ulvanivorans</name>
    <name type="common">Persicivirga ulvanivorans</name>
    <dbReference type="NCBI Taxonomy" id="906888"/>
    <lineage>
        <taxon>Bacteria</taxon>
        <taxon>Pseudomonadati</taxon>
        <taxon>Bacteroidota</taxon>
        <taxon>Flavobacteriia</taxon>
        <taxon>Flavobacteriales</taxon>
        <taxon>Flavobacteriaceae</taxon>
        <taxon>Nonlabens</taxon>
    </lineage>
</organism>
<dbReference type="Pfam" id="PF09365">
    <property type="entry name" value="DUF2461"/>
    <property type="match status" value="1"/>
</dbReference>
<dbReference type="InterPro" id="IPR015996">
    <property type="entry name" value="UCP028451"/>
</dbReference>
<comment type="caution">
    <text evidence="1">The sequence shown here is derived from an EMBL/GenBank/DDBJ whole genome shotgun (WGS) entry which is preliminary data.</text>
</comment>
<dbReference type="Proteomes" id="UP000028980">
    <property type="component" value="Unassembled WGS sequence"/>
</dbReference>
<evidence type="ECO:0000313" key="2">
    <source>
        <dbReference type="Proteomes" id="UP000028980"/>
    </source>
</evidence>
<accession>A0A081D699</accession>
<protein>
    <recommendedName>
        <fullName evidence="3">TIGR02453 family protein</fullName>
    </recommendedName>
</protein>
<gene>
    <name evidence="1" type="ORF">JCM19296_23</name>
</gene>
<dbReference type="NCBIfam" id="TIGR02453">
    <property type="entry name" value="TIGR02453 family protein"/>
    <property type="match status" value="1"/>
</dbReference>
<sequence>MSFYKLYNFLRDLQKNNSKDWMDENRSQYLEVRNWYIQWLDELNTELAKVDKDYHDTPGRKAINRINNNLMFHPNKPVYKDHFGAGMDLAENGKQGDFYIHLGTGESFIAGGFYKPKKEILSSLRDAIDYNGADYKKILNKKSFKDTFHIINDGDSLKTAPKGYSQDHEHIDLLRLKTFAVQHDLTQNEVQADDFKAKCIEVYKEMKPFRAYLNKAVTV</sequence>
<evidence type="ECO:0008006" key="3">
    <source>
        <dbReference type="Google" id="ProtNLM"/>
    </source>
</evidence>
<dbReference type="EMBL" id="BBLG01000001">
    <property type="protein sequence ID" value="GAK74445.1"/>
    <property type="molecule type" value="Genomic_DNA"/>
</dbReference>
<dbReference type="AlphaFoldDB" id="A0A081D699"/>
<dbReference type="PANTHER" id="PTHR36452">
    <property type="entry name" value="CHROMOSOME 12, WHOLE GENOME SHOTGUN SEQUENCE"/>
    <property type="match status" value="1"/>
</dbReference>
<name>A0A081D699_NONUL</name>
<dbReference type="PANTHER" id="PTHR36452:SF1">
    <property type="entry name" value="DUF2461 DOMAIN-CONTAINING PROTEIN"/>
    <property type="match status" value="1"/>
</dbReference>